<feature type="domain" description="Carboxyltransferase" evidence="4">
    <location>
        <begin position="4"/>
        <end position="205"/>
    </location>
</feature>
<dbReference type="Pfam" id="PF02682">
    <property type="entry name" value="CT_C_D"/>
    <property type="match status" value="1"/>
</dbReference>
<evidence type="ECO:0000259" key="4">
    <source>
        <dbReference type="SMART" id="SM00796"/>
    </source>
</evidence>
<evidence type="ECO:0000256" key="3">
    <source>
        <dbReference type="ARBA" id="ARBA00022840"/>
    </source>
</evidence>
<evidence type="ECO:0000313" key="5">
    <source>
        <dbReference type="EMBL" id="OEH93004.1"/>
    </source>
</evidence>
<dbReference type="SUPFAM" id="SSF50891">
    <property type="entry name" value="Cyclophilin-like"/>
    <property type="match status" value="1"/>
</dbReference>
<keyword evidence="3" id="KW-0067">ATP-binding</keyword>
<evidence type="ECO:0000313" key="6">
    <source>
        <dbReference type="Proteomes" id="UP000095209"/>
    </source>
</evidence>
<sequence length="230" mass="25930">MLIKTIQPLGDMGIRLSFGEIISKELNAQIRRFHMYIKQEAIKGVIESVPAYTSLTIYYDPFVVNYETLVMKLEEIEQHIDDMELPSAELIEIPVLYGGEFGPDLHDVAEHNMLTKEQVIERHQTPVYRIYMLGFMPGFPYLGGMDERIATPRLDNPRLHIQPGSVGIAGFQTGIYPLASPGGWRIIGRTPVKLYDPTANNPILLSMGDSIKFVSITKEQYKKLAACSSK</sequence>
<dbReference type="EMBL" id="MJEH01000019">
    <property type="protein sequence ID" value="OEH93004.1"/>
    <property type="molecule type" value="Genomic_DNA"/>
</dbReference>
<protein>
    <submittedName>
        <fullName evidence="5">Allophanate hydrolase</fullName>
    </submittedName>
</protein>
<dbReference type="Gene3D" id="2.40.100.10">
    <property type="entry name" value="Cyclophilin-like"/>
    <property type="match status" value="1"/>
</dbReference>
<organism evidence="5 6">
    <name type="scientific">Bacillus solimangrovi</name>
    <dbReference type="NCBI Taxonomy" id="1305675"/>
    <lineage>
        <taxon>Bacteria</taxon>
        <taxon>Bacillati</taxon>
        <taxon>Bacillota</taxon>
        <taxon>Bacilli</taxon>
        <taxon>Bacillales</taxon>
        <taxon>Bacillaceae</taxon>
        <taxon>Bacillus</taxon>
    </lineage>
</organism>
<dbReference type="STRING" id="1305675.BFG57_14170"/>
<gene>
    <name evidence="5" type="ORF">BFG57_14170</name>
</gene>
<dbReference type="InterPro" id="IPR003833">
    <property type="entry name" value="CT_C_D"/>
</dbReference>
<reference evidence="5 6" key="1">
    <citation type="submission" date="2016-08" db="EMBL/GenBank/DDBJ databases">
        <title>Genome of Bacillus solimangrovi GH2-4.</title>
        <authorList>
            <person name="Lim S."/>
            <person name="Kim B.-C."/>
        </authorList>
    </citation>
    <scope>NUCLEOTIDE SEQUENCE [LARGE SCALE GENOMIC DNA]</scope>
    <source>
        <strain evidence="5 6">GH2-4</strain>
    </source>
</reference>
<dbReference type="Gene3D" id="3.30.1360.40">
    <property type="match status" value="1"/>
</dbReference>
<accession>A0A1E5LG02</accession>
<dbReference type="Proteomes" id="UP000095209">
    <property type="component" value="Unassembled WGS sequence"/>
</dbReference>
<evidence type="ECO:0000256" key="2">
    <source>
        <dbReference type="ARBA" id="ARBA00022801"/>
    </source>
</evidence>
<keyword evidence="2 5" id="KW-0378">Hydrolase</keyword>
<dbReference type="InterPro" id="IPR010016">
    <property type="entry name" value="PxpB"/>
</dbReference>
<keyword evidence="6" id="KW-1185">Reference proteome</keyword>
<dbReference type="PANTHER" id="PTHR34698">
    <property type="entry name" value="5-OXOPROLINASE SUBUNIT B"/>
    <property type="match status" value="1"/>
</dbReference>
<dbReference type="NCBIfam" id="TIGR00370">
    <property type="entry name" value="5-oxoprolinase subunit PxpB"/>
    <property type="match status" value="1"/>
</dbReference>
<dbReference type="SMART" id="SM00796">
    <property type="entry name" value="AHS1"/>
    <property type="match status" value="1"/>
</dbReference>
<comment type="caution">
    <text evidence="5">The sequence shown here is derived from an EMBL/GenBank/DDBJ whole genome shotgun (WGS) entry which is preliminary data.</text>
</comment>
<dbReference type="SUPFAM" id="SSF160467">
    <property type="entry name" value="PH0987 N-terminal domain-like"/>
    <property type="match status" value="1"/>
</dbReference>
<evidence type="ECO:0000256" key="1">
    <source>
        <dbReference type="ARBA" id="ARBA00022741"/>
    </source>
</evidence>
<dbReference type="AlphaFoldDB" id="A0A1E5LG02"/>
<name>A0A1E5LG02_9BACI</name>
<dbReference type="GO" id="GO:0005524">
    <property type="term" value="F:ATP binding"/>
    <property type="evidence" value="ECO:0007669"/>
    <property type="project" value="UniProtKB-KW"/>
</dbReference>
<proteinExistence type="predicted"/>
<keyword evidence="1" id="KW-0547">Nucleotide-binding</keyword>
<dbReference type="GO" id="GO:0016787">
    <property type="term" value="F:hydrolase activity"/>
    <property type="evidence" value="ECO:0007669"/>
    <property type="project" value="UniProtKB-KW"/>
</dbReference>
<dbReference type="PANTHER" id="PTHR34698:SF2">
    <property type="entry name" value="5-OXOPROLINASE SUBUNIT B"/>
    <property type="match status" value="1"/>
</dbReference>
<dbReference type="InterPro" id="IPR029000">
    <property type="entry name" value="Cyclophilin-like_dom_sf"/>
</dbReference>